<keyword evidence="4" id="KW-1185">Reference proteome</keyword>
<dbReference type="SUPFAM" id="SSF53474">
    <property type="entry name" value="alpha/beta-Hydrolases"/>
    <property type="match status" value="1"/>
</dbReference>
<keyword evidence="3" id="KW-0378">Hydrolase</keyword>
<evidence type="ECO:0000313" key="3">
    <source>
        <dbReference type="EMBL" id="PKU22291.1"/>
    </source>
</evidence>
<dbReference type="Gene3D" id="3.40.50.1820">
    <property type="entry name" value="alpha/beta hydrolase"/>
    <property type="match status" value="1"/>
</dbReference>
<dbReference type="OrthoDB" id="7839439at2"/>
<keyword evidence="1" id="KW-0732">Signal</keyword>
<dbReference type="RefSeq" id="WP_101252849.1">
    <property type="nucleotide sequence ID" value="NZ_PIUM01000034.1"/>
</dbReference>
<name>A0A2N3PPF9_9PROT</name>
<feature type="chain" id="PRO_5014943625" evidence="1">
    <location>
        <begin position="21"/>
        <end position="372"/>
    </location>
</feature>
<dbReference type="Proteomes" id="UP000233293">
    <property type="component" value="Unassembled WGS sequence"/>
</dbReference>
<evidence type="ECO:0000313" key="4">
    <source>
        <dbReference type="Proteomes" id="UP000233293"/>
    </source>
</evidence>
<feature type="signal peptide" evidence="1">
    <location>
        <begin position="1"/>
        <end position="20"/>
    </location>
</feature>
<gene>
    <name evidence="3" type="ORF">CWS72_22240</name>
</gene>
<dbReference type="AlphaFoldDB" id="A0A2N3PPF9"/>
<dbReference type="InterPro" id="IPR000383">
    <property type="entry name" value="Xaa-Pro-like_dom"/>
</dbReference>
<evidence type="ECO:0000259" key="2">
    <source>
        <dbReference type="Pfam" id="PF02129"/>
    </source>
</evidence>
<evidence type="ECO:0000256" key="1">
    <source>
        <dbReference type="SAM" id="SignalP"/>
    </source>
</evidence>
<dbReference type="GO" id="GO:0016787">
    <property type="term" value="F:hydrolase activity"/>
    <property type="evidence" value="ECO:0007669"/>
    <property type="project" value="UniProtKB-KW"/>
</dbReference>
<dbReference type="EMBL" id="PIUM01000034">
    <property type="protein sequence ID" value="PKU22291.1"/>
    <property type="molecule type" value="Genomic_DNA"/>
</dbReference>
<dbReference type="InterPro" id="IPR050261">
    <property type="entry name" value="FrsA_esterase"/>
</dbReference>
<accession>A0A2N3PPF9</accession>
<dbReference type="Pfam" id="PF02129">
    <property type="entry name" value="Peptidase_S15"/>
    <property type="match status" value="1"/>
</dbReference>
<comment type="caution">
    <text evidence="3">The sequence shown here is derived from an EMBL/GenBank/DDBJ whole genome shotgun (WGS) entry which is preliminary data.</text>
</comment>
<proteinExistence type="predicted"/>
<dbReference type="PANTHER" id="PTHR22946">
    <property type="entry name" value="DIENELACTONE HYDROLASE DOMAIN-CONTAINING PROTEIN-RELATED"/>
    <property type="match status" value="1"/>
</dbReference>
<reference evidence="4" key="1">
    <citation type="submission" date="2017-12" db="EMBL/GenBank/DDBJ databases">
        <title>Draft genome sequence of Telmatospirillum siberiense 26-4b1T, an acidotolerant peatland alphaproteobacterium potentially involved in sulfur cycling.</title>
        <authorList>
            <person name="Hausmann B."/>
            <person name="Pjevac P."/>
            <person name="Schreck K."/>
            <person name="Herbold C.W."/>
            <person name="Daims H."/>
            <person name="Wagner M."/>
            <person name="Pester M."/>
            <person name="Loy A."/>
        </authorList>
    </citation>
    <scope>NUCLEOTIDE SEQUENCE [LARGE SCALE GENOMIC DNA]</scope>
    <source>
        <strain evidence="4">26-4b1</strain>
    </source>
</reference>
<sequence length="372" mass="40060">MKSPCILLLALFLGAPPAAASELIEEPLTLHATFQDLFGSETVTLDALVVRPNDERRHPLAIINHGTPRDSAERKNVFPSGMRGQAREFARRGWTAVTFTRRAFGASGGSYAEGSGVSCSSAVYEPAGRAAAEDAREVIRLMTEKPYVDGTKIISVGRSTGGFTTVALAADPPPGLVAAINFAGGRGSVRPDEVCNDSALVGAFGTFGETARIPTLWVYSENDHYFGPTLARRFYQAFTEAGGRAEFIAAPPFEADGHTLFSRAGAPIWTAYVDTFLEKQQLKLLGQPLPDEWTADARYPDGLGERGRIAFLDFLDAHGHKAFALSADGHFGWRAGVKDTQAATNQATERCRRNTAQPCRVVMIDEEAPPGQ</sequence>
<protein>
    <submittedName>
        <fullName evidence="3">Dienelactone hydrolase</fullName>
    </submittedName>
</protein>
<feature type="domain" description="Xaa-Pro dipeptidyl-peptidase-like" evidence="2">
    <location>
        <begin position="43"/>
        <end position="184"/>
    </location>
</feature>
<dbReference type="InterPro" id="IPR029058">
    <property type="entry name" value="AB_hydrolase_fold"/>
</dbReference>
<organism evidence="3 4">
    <name type="scientific">Telmatospirillum siberiense</name>
    <dbReference type="NCBI Taxonomy" id="382514"/>
    <lineage>
        <taxon>Bacteria</taxon>
        <taxon>Pseudomonadati</taxon>
        <taxon>Pseudomonadota</taxon>
        <taxon>Alphaproteobacteria</taxon>
        <taxon>Rhodospirillales</taxon>
        <taxon>Rhodospirillaceae</taxon>
        <taxon>Telmatospirillum</taxon>
    </lineage>
</organism>